<dbReference type="InParanoid" id="I3EEW9"/>
<gene>
    <name evidence="2" type="ORF">NEQG_01838</name>
</gene>
<dbReference type="AlphaFoldDB" id="I3EEW9"/>
<keyword evidence="1" id="KW-0175">Coiled coil</keyword>
<proteinExistence type="predicted"/>
<evidence type="ECO:0008006" key="4">
    <source>
        <dbReference type="Google" id="ProtNLM"/>
    </source>
</evidence>
<dbReference type="VEuPathDB" id="MicrosporidiaDB:NEQG_01838"/>
<dbReference type="GO" id="GO:0002926">
    <property type="term" value="P:tRNA wobble base 5-methoxycarbonylmethyl-2-thiouridinylation"/>
    <property type="evidence" value="ECO:0007669"/>
    <property type="project" value="TreeGrafter"/>
</dbReference>
<keyword evidence="3" id="KW-1185">Reference proteome</keyword>
<evidence type="ECO:0000313" key="3">
    <source>
        <dbReference type="Proteomes" id="UP000002872"/>
    </source>
</evidence>
<dbReference type="InterPro" id="IPR006849">
    <property type="entry name" value="Elp1"/>
</dbReference>
<dbReference type="HOGENOM" id="CLU_267761_0_0_1"/>
<sequence>MENIVLHHAKTDRYKDPLISNGFVLSNGIVYNEETSVEMTGRIEEGITPVAFYTEEKGAVFKVAAKSGHIFWAEKKNGYKWECVGDMDVHILNTFFNQTSGSVIILTENEIVLLDRHFNMVRTEEYSDELKKLVQESPLKETVHAEWSSDGKYILVMAASILSIYAYNLEPIADTITVCNRIMNSRLMQTKKYLLNESAYVDSMKRVSVSNDQNIEVQDILEKNSVVFEKRSSYKLATWHNRFSLIYAVTDNNSIHILERNGLKYKELFHLRECDRKEENIEGNDIVCIRTKDDYMYIVNREGCELYLKVYYIKNNCLYLKANQNIASVCTTDRNTSVLPGAIKDMIIMPSHQIKLVLTEHIVTIKQSTCVNRTGRDVIDIDGARLIMYNLYKCPIPPPMYSREIKLEGVPNNLHALYNGKITYQVNGKIYSRVAGEGEANTATEIENQATLADRTEKKIPMEERVKELSIQCSAKKSEYTTEIPSIVDGHEIDLCGYKAVLTLNSERQSLHIQCDSSISQIIENVSSILPVITDQQYILISVKAQAWTEIYKISLGLSRSNALELVQTRIARTGKDSRIVFASEISIIMVDVYGMLETFYLGFMLENKIDKLVLSEELPNAVGLAKKHGLSISKYLNAISASILSNRIETQTLFEIVKLLFNEDRERARPILDQIEKYSITQIDCILCLNAHSNETGQPNYVNDTKTINTIYSWCNIAVEIYLFFCRPELIVILAEKFTYKETISPKSFFSIDQYAIPERIIKKCIGVISPSVLLQSALNVYAYTLCYIIMHATDTPHDETNDILLVGQSGRINPFCISEEIERRLKIAKVAKDKKKQTLYMVKQYILRKENANKECVFSITDLKLSIEKECIRDFYLYLLDINELCRGECTEEEMCSEVFINTIQSLLLISGDSLEREGDHKEALNCYLRAGNAAKDKVCSLRMKLGLWREFFSDKSNQTPSNMQRMEDILLSQKNILSAAELNLELGSVPKGLKYLVGIEEYKRVNEYISDDSYVQTADVLENILQKVRAYSESIQNTLEQYTQNKERLMSVRERKDREREEIINGMYADDDCETVYTRSFITNTFLSSNAGNSKKKKRSSKLRNTVGGRYEEEYVQYVLSELILKTVHQLSHIQSIICISHSFRKKCIDSDTPALNNIKQLLITLTDEISGYNKHLQRFYDTVQITKEADFISQNTEDDVLYDPDRPIIEEPSTSDILAYITTIKQ</sequence>
<dbReference type="PANTHER" id="PTHR12747">
    <property type="entry name" value="ELONGATOR COMPLEX PROTEIN 1"/>
    <property type="match status" value="1"/>
</dbReference>
<reference evidence="2" key="1">
    <citation type="submission" date="2011-01" db="EMBL/GenBank/DDBJ databases">
        <title>The Genome Sequence of Nematocida parisii strain ERTm3.</title>
        <authorList>
            <consortium name="The Broad Institute Genome Sequencing Platform"/>
            <consortium name="The Broad Institute Genome Sequencing Center for Infectious Disease"/>
            <person name="Cuomo C."/>
            <person name="Troemel E."/>
            <person name="Young S.K."/>
            <person name="Zeng Q."/>
            <person name="Gargeya S."/>
            <person name="Fitzgerald M."/>
            <person name="Haas B."/>
            <person name="Abouelleil A."/>
            <person name="Alvarado L."/>
            <person name="Arachchi H.M."/>
            <person name="Berlin A."/>
            <person name="Chapman S.B."/>
            <person name="Gearin G."/>
            <person name="Goldberg J."/>
            <person name="Griggs A."/>
            <person name="Gujja S."/>
            <person name="Hansen M."/>
            <person name="Heiman D."/>
            <person name="Howarth C."/>
            <person name="Larimer J."/>
            <person name="Lui A."/>
            <person name="MacDonald P.J.P."/>
            <person name="McCowen C."/>
            <person name="Montmayeur A."/>
            <person name="Murphy C."/>
            <person name="Neiman D."/>
            <person name="Pearson M."/>
            <person name="Priest M."/>
            <person name="Roberts A."/>
            <person name="Saif S."/>
            <person name="Shea T."/>
            <person name="Sisk P."/>
            <person name="Stolte C."/>
            <person name="Sykes S."/>
            <person name="Wortman J."/>
            <person name="Nusbaum C."/>
            <person name="Birren B."/>
        </authorList>
    </citation>
    <scope>NUCLEOTIDE SEQUENCE</scope>
    <source>
        <strain evidence="2">ERTm3</strain>
    </source>
</reference>
<organism evidence="2 3">
    <name type="scientific">Nematocida parisii (strain ERTm3)</name>
    <name type="common">Nematode killer fungus</name>
    <dbReference type="NCBI Taxonomy" id="935791"/>
    <lineage>
        <taxon>Eukaryota</taxon>
        <taxon>Fungi</taxon>
        <taxon>Fungi incertae sedis</taxon>
        <taxon>Microsporidia</taxon>
        <taxon>Nematocida</taxon>
    </lineage>
</organism>
<dbReference type="OrthoDB" id="40048at2759"/>
<protein>
    <recommendedName>
        <fullName evidence="4">Elongator complex protein 1</fullName>
    </recommendedName>
</protein>
<dbReference type="GO" id="GO:0033588">
    <property type="term" value="C:elongator holoenzyme complex"/>
    <property type="evidence" value="ECO:0007669"/>
    <property type="project" value="InterPro"/>
</dbReference>
<dbReference type="OMA" id="MLETFYL"/>
<dbReference type="GO" id="GO:0000049">
    <property type="term" value="F:tRNA binding"/>
    <property type="evidence" value="ECO:0007669"/>
    <property type="project" value="TreeGrafter"/>
</dbReference>
<dbReference type="GO" id="GO:0005829">
    <property type="term" value="C:cytosol"/>
    <property type="evidence" value="ECO:0007669"/>
    <property type="project" value="TreeGrafter"/>
</dbReference>
<evidence type="ECO:0000313" key="2">
    <source>
        <dbReference type="EMBL" id="EIJ87766.1"/>
    </source>
</evidence>
<dbReference type="EMBL" id="GL870880">
    <property type="protein sequence ID" value="EIJ87766.1"/>
    <property type="molecule type" value="Genomic_DNA"/>
</dbReference>
<dbReference type="UniPathway" id="UPA00988"/>
<name>I3EEW9_NEMP3</name>
<dbReference type="Proteomes" id="UP000002872">
    <property type="component" value="Unassembled WGS sequence"/>
</dbReference>
<evidence type="ECO:0000256" key="1">
    <source>
        <dbReference type="SAM" id="Coils"/>
    </source>
</evidence>
<feature type="coiled-coil region" evidence="1">
    <location>
        <begin position="1024"/>
        <end position="1062"/>
    </location>
</feature>
<dbReference type="PANTHER" id="PTHR12747:SF0">
    <property type="entry name" value="ELONGATOR COMPLEX PROTEIN 1"/>
    <property type="match status" value="1"/>
</dbReference>
<accession>I3EEW9</accession>